<organism evidence="6 7">
    <name type="scientific">Hanseniaspora valbyensis NRRL Y-1626</name>
    <dbReference type="NCBI Taxonomy" id="766949"/>
    <lineage>
        <taxon>Eukaryota</taxon>
        <taxon>Fungi</taxon>
        <taxon>Dikarya</taxon>
        <taxon>Ascomycota</taxon>
        <taxon>Saccharomycotina</taxon>
        <taxon>Saccharomycetes</taxon>
        <taxon>Saccharomycodales</taxon>
        <taxon>Saccharomycodaceae</taxon>
        <taxon>Hanseniaspora</taxon>
    </lineage>
</organism>
<evidence type="ECO:0000256" key="4">
    <source>
        <dbReference type="RuleBase" id="RU003330"/>
    </source>
</evidence>
<dbReference type="GO" id="GO:0004017">
    <property type="term" value="F:AMP kinase activity"/>
    <property type="evidence" value="ECO:0007669"/>
    <property type="project" value="InterPro"/>
</dbReference>
<comment type="similarity">
    <text evidence="4">Belongs to the adenylate kinase family.</text>
</comment>
<keyword evidence="1 4" id="KW-0808">Transferase</keyword>
<dbReference type="InterPro" id="IPR000850">
    <property type="entry name" value="Adenylat/UMP-CMP_kin"/>
</dbReference>
<dbReference type="InterPro" id="IPR027417">
    <property type="entry name" value="P-loop_NTPase"/>
</dbReference>
<dbReference type="AlphaFoldDB" id="A0A1B7TCN9"/>
<dbReference type="Pfam" id="PF05191">
    <property type="entry name" value="ADK_lid"/>
    <property type="match status" value="1"/>
</dbReference>
<evidence type="ECO:0000313" key="6">
    <source>
        <dbReference type="EMBL" id="OBA26478.1"/>
    </source>
</evidence>
<keyword evidence="3 4" id="KW-0418">Kinase</keyword>
<keyword evidence="7" id="KW-1185">Reference proteome</keyword>
<comment type="caution">
    <text evidence="6">The sequence shown here is derived from an EMBL/GenBank/DDBJ whole genome shotgun (WGS) entry which is preliminary data.</text>
</comment>
<evidence type="ECO:0000256" key="2">
    <source>
        <dbReference type="ARBA" id="ARBA00022741"/>
    </source>
</evidence>
<evidence type="ECO:0000313" key="7">
    <source>
        <dbReference type="Proteomes" id="UP000092321"/>
    </source>
</evidence>
<dbReference type="Gene3D" id="3.40.50.300">
    <property type="entry name" value="P-loop containing nucleotide triphosphate hydrolases"/>
    <property type="match status" value="1"/>
</dbReference>
<dbReference type="OrthoDB" id="439792at2759"/>
<dbReference type="EMBL" id="LXPE01000017">
    <property type="protein sequence ID" value="OBA26478.1"/>
    <property type="molecule type" value="Genomic_DNA"/>
</dbReference>
<evidence type="ECO:0000256" key="1">
    <source>
        <dbReference type="ARBA" id="ARBA00022679"/>
    </source>
</evidence>
<gene>
    <name evidence="6" type="ORF">HANVADRAFT_53086</name>
</gene>
<protein>
    <submittedName>
        <fullName evidence="6">p-loop containing nucleoside triphosphate hydrolase protein</fullName>
    </submittedName>
</protein>
<dbReference type="GO" id="GO:0016787">
    <property type="term" value="F:hydrolase activity"/>
    <property type="evidence" value="ECO:0007669"/>
    <property type="project" value="UniProtKB-KW"/>
</dbReference>
<evidence type="ECO:0000259" key="5">
    <source>
        <dbReference type="Pfam" id="PF05191"/>
    </source>
</evidence>
<dbReference type="PROSITE" id="PS00113">
    <property type="entry name" value="ADENYLATE_KINASE"/>
    <property type="match status" value="1"/>
</dbReference>
<sequence>MSSLLKSNTLRLLLVSPPGGGKGTIINKIINSKPKFLTNKTASPFIISSGTILRNNKENDIIKPFIESGKLVPNEIVNSLILKEIESIDIDPKANNLIIFDGFPRNKEQCQFLKENLSAKKQINMVIEIDTPQQLIINRCVNRFIHLKSGRSYSLDYNPPKVAMKDDVTNEPLVQRDDDKLETVTKRLEEYNSKLTGIREFFHEKDQANSVLYYRIVGETSDINFTKINEILENYFKN</sequence>
<reference evidence="7" key="1">
    <citation type="journal article" date="2016" name="Proc. Natl. Acad. Sci. U.S.A.">
        <title>Comparative genomics of biotechnologically important yeasts.</title>
        <authorList>
            <person name="Riley R."/>
            <person name="Haridas S."/>
            <person name="Wolfe K.H."/>
            <person name="Lopes M.R."/>
            <person name="Hittinger C.T."/>
            <person name="Goeker M."/>
            <person name="Salamov A.A."/>
            <person name="Wisecaver J.H."/>
            <person name="Long T.M."/>
            <person name="Calvey C.H."/>
            <person name="Aerts A.L."/>
            <person name="Barry K.W."/>
            <person name="Choi C."/>
            <person name="Clum A."/>
            <person name="Coughlan A.Y."/>
            <person name="Deshpande S."/>
            <person name="Douglass A.P."/>
            <person name="Hanson S.J."/>
            <person name="Klenk H.-P."/>
            <person name="LaButti K.M."/>
            <person name="Lapidus A."/>
            <person name="Lindquist E.A."/>
            <person name="Lipzen A.M."/>
            <person name="Meier-Kolthoff J.P."/>
            <person name="Ohm R.A."/>
            <person name="Otillar R.P."/>
            <person name="Pangilinan J.L."/>
            <person name="Peng Y."/>
            <person name="Rokas A."/>
            <person name="Rosa C.A."/>
            <person name="Scheuner C."/>
            <person name="Sibirny A.A."/>
            <person name="Slot J.C."/>
            <person name="Stielow J.B."/>
            <person name="Sun H."/>
            <person name="Kurtzman C.P."/>
            <person name="Blackwell M."/>
            <person name="Grigoriev I.V."/>
            <person name="Jeffries T.W."/>
        </authorList>
    </citation>
    <scope>NUCLEOTIDE SEQUENCE [LARGE SCALE GENOMIC DNA]</scope>
    <source>
        <strain evidence="7">NRRL Y-1626</strain>
    </source>
</reference>
<dbReference type="Pfam" id="PF00406">
    <property type="entry name" value="ADK"/>
    <property type="match status" value="1"/>
</dbReference>
<dbReference type="PRINTS" id="PR00094">
    <property type="entry name" value="ADENYLTKNASE"/>
</dbReference>
<dbReference type="PANTHER" id="PTHR23359">
    <property type="entry name" value="NUCLEOTIDE KINASE"/>
    <property type="match status" value="1"/>
</dbReference>
<keyword evidence="2" id="KW-0547">Nucleotide-binding</keyword>
<feature type="domain" description="Adenylate kinase active site lid" evidence="5">
    <location>
        <begin position="143"/>
        <end position="178"/>
    </location>
</feature>
<dbReference type="GO" id="GO:0005524">
    <property type="term" value="F:ATP binding"/>
    <property type="evidence" value="ECO:0007669"/>
    <property type="project" value="InterPro"/>
</dbReference>
<keyword evidence="6" id="KW-0378">Hydrolase</keyword>
<evidence type="ECO:0000256" key="3">
    <source>
        <dbReference type="ARBA" id="ARBA00022777"/>
    </source>
</evidence>
<name>A0A1B7TCN9_9ASCO</name>
<dbReference type="CDD" id="cd01428">
    <property type="entry name" value="ADK"/>
    <property type="match status" value="1"/>
</dbReference>
<dbReference type="InterPro" id="IPR033690">
    <property type="entry name" value="Adenylat_kinase_CS"/>
</dbReference>
<dbReference type="InterPro" id="IPR007862">
    <property type="entry name" value="Adenylate_kinase_lid-dom"/>
</dbReference>
<accession>A0A1B7TCN9</accession>
<dbReference type="Proteomes" id="UP000092321">
    <property type="component" value="Unassembled WGS sequence"/>
</dbReference>
<dbReference type="HAMAP" id="MF_00235">
    <property type="entry name" value="Adenylate_kinase_Adk"/>
    <property type="match status" value="1"/>
</dbReference>
<proteinExistence type="inferred from homology"/>
<dbReference type="SUPFAM" id="SSF52540">
    <property type="entry name" value="P-loop containing nucleoside triphosphate hydrolases"/>
    <property type="match status" value="1"/>
</dbReference>